<dbReference type="RefSeq" id="XP_058334560.1">
    <property type="nucleotide sequence ID" value="XM_058471419.1"/>
</dbReference>
<sequence>MCGEKCFDENKGWYTGSMRSSEIMVPRAALACTSYVLDGERMGLRVFMAHMQHLMEMVWDGKE</sequence>
<gene>
    <name evidence="4" type="ORF">N7468_002122</name>
</gene>
<reference evidence="4" key="2">
    <citation type="journal article" date="2023" name="IMA Fungus">
        <title>Comparative genomic study of the Penicillium genus elucidates a diverse pangenome and 15 lateral gene transfer events.</title>
        <authorList>
            <person name="Petersen C."/>
            <person name="Sorensen T."/>
            <person name="Nielsen M.R."/>
            <person name="Sondergaard T.E."/>
            <person name="Sorensen J.L."/>
            <person name="Fitzpatrick D.A."/>
            <person name="Frisvad J.C."/>
            <person name="Nielsen K.L."/>
        </authorList>
    </citation>
    <scope>NUCLEOTIDE SEQUENCE</scope>
    <source>
        <strain evidence="4">IBT 19713</strain>
    </source>
</reference>
<evidence type="ECO:0000256" key="2">
    <source>
        <dbReference type="ARBA" id="ARBA00015560"/>
    </source>
</evidence>
<dbReference type="Gene3D" id="2.40.128.190">
    <property type="match status" value="1"/>
</dbReference>
<dbReference type="InterPro" id="IPR012475">
    <property type="entry name" value="Fungal_lectin"/>
</dbReference>
<proteinExistence type="inferred from homology"/>
<protein>
    <recommendedName>
        <fullName evidence="2">Fucose-specific lectin</fullName>
    </recommendedName>
</protein>
<accession>A0A9W9PI55</accession>
<dbReference type="GO" id="GO:0030246">
    <property type="term" value="F:carbohydrate binding"/>
    <property type="evidence" value="ECO:0007669"/>
    <property type="project" value="UniProtKB-KW"/>
</dbReference>
<dbReference type="OrthoDB" id="407298at2759"/>
<comment type="similarity">
    <text evidence="1">Belongs to the fungal fucose-specific lectin family.</text>
</comment>
<dbReference type="EMBL" id="JAPQKS010000002">
    <property type="protein sequence ID" value="KAJ5247139.1"/>
    <property type="molecule type" value="Genomic_DNA"/>
</dbReference>
<reference evidence="4" key="1">
    <citation type="submission" date="2022-11" db="EMBL/GenBank/DDBJ databases">
        <authorList>
            <person name="Petersen C."/>
        </authorList>
    </citation>
    <scope>NUCLEOTIDE SEQUENCE</scope>
    <source>
        <strain evidence="4">IBT 19713</strain>
    </source>
</reference>
<evidence type="ECO:0000313" key="4">
    <source>
        <dbReference type="EMBL" id="KAJ5247139.1"/>
    </source>
</evidence>
<evidence type="ECO:0000256" key="3">
    <source>
        <dbReference type="ARBA" id="ARBA00022734"/>
    </source>
</evidence>
<comment type="caution">
    <text evidence="4">The sequence shown here is derived from an EMBL/GenBank/DDBJ whole genome shotgun (WGS) entry which is preliminary data.</text>
</comment>
<evidence type="ECO:0000313" key="5">
    <source>
        <dbReference type="Proteomes" id="UP001150941"/>
    </source>
</evidence>
<name>A0A9W9PI55_9EURO</name>
<organism evidence="4 5">
    <name type="scientific">Penicillium chermesinum</name>
    <dbReference type="NCBI Taxonomy" id="63820"/>
    <lineage>
        <taxon>Eukaryota</taxon>
        <taxon>Fungi</taxon>
        <taxon>Dikarya</taxon>
        <taxon>Ascomycota</taxon>
        <taxon>Pezizomycotina</taxon>
        <taxon>Eurotiomycetes</taxon>
        <taxon>Eurotiomycetidae</taxon>
        <taxon>Eurotiales</taxon>
        <taxon>Aspergillaceae</taxon>
        <taxon>Penicillium</taxon>
    </lineage>
</organism>
<dbReference type="GeneID" id="83198722"/>
<evidence type="ECO:0000256" key="1">
    <source>
        <dbReference type="ARBA" id="ARBA00009042"/>
    </source>
</evidence>
<dbReference type="Pfam" id="PF07938">
    <property type="entry name" value="Fungal_lectin"/>
    <property type="match status" value="1"/>
</dbReference>
<keyword evidence="5" id="KW-1185">Reference proteome</keyword>
<dbReference type="Proteomes" id="UP001150941">
    <property type="component" value="Unassembled WGS sequence"/>
</dbReference>
<keyword evidence="3" id="KW-0430">Lectin</keyword>
<dbReference type="AlphaFoldDB" id="A0A9W9PI55"/>